<dbReference type="EMBL" id="JBGEDP010000002">
    <property type="protein sequence ID" value="MEY8018992.1"/>
    <property type="molecule type" value="Genomic_DNA"/>
</dbReference>
<dbReference type="Proteomes" id="UP001564760">
    <property type="component" value="Unassembled WGS sequence"/>
</dbReference>
<gene>
    <name evidence="1" type="ORF">AB8998_30540</name>
</gene>
<name>A0ABV4C945_9MYCO</name>
<evidence type="ECO:0000313" key="1">
    <source>
        <dbReference type="EMBL" id="MEY8018992.1"/>
    </source>
</evidence>
<sequence length="49" mass="5604">MPERIQVEVTDPTDGVTHVFEGCDDAAVDRQIDAFFAVDEAERRERDDH</sequence>
<organism evidence="1 2">
    <name type="scientific">Mycobacterium servetii</name>
    <dbReference type="NCBI Taxonomy" id="3237418"/>
    <lineage>
        <taxon>Bacteria</taxon>
        <taxon>Bacillati</taxon>
        <taxon>Actinomycetota</taxon>
        <taxon>Actinomycetes</taxon>
        <taxon>Mycobacteriales</taxon>
        <taxon>Mycobacteriaceae</taxon>
        <taxon>Mycobacterium</taxon>
    </lineage>
</organism>
<comment type="caution">
    <text evidence="1">The sequence shown here is derived from an EMBL/GenBank/DDBJ whole genome shotgun (WGS) entry which is preliminary data.</text>
</comment>
<evidence type="ECO:0000313" key="2">
    <source>
        <dbReference type="Proteomes" id="UP001564760"/>
    </source>
</evidence>
<proteinExistence type="predicted"/>
<dbReference type="RefSeq" id="WP_369742032.1">
    <property type="nucleotide sequence ID" value="NZ_JBGEDP010000002.1"/>
</dbReference>
<accession>A0ABV4C945</accession>
<reference evidence="1 2" key="1">
    <citation type="submission" date="2024-08" db="EMBL/GenBank/DDBJ databases">
        <title>Mycobacterium servetensis sp. nov., a novel rapid-growing mycobacterial species recovered from a human patient in Zaragoza, Spain.</title>
        <authorList>
            <person name="Tristancho-Baro A.I."/>
            <person name="Buenestado-Serrano S."/>
            <person name="Garcia De Viedma D."/>
            <person name="Milagro-Beamonte A."/>
            <person name="Burillo N."/>
            <person name="Sanz S."/>
            <person name="Lopez-Calleja A.I."/>
            <person name="Penas-Utrilla D."/>
            <person name="Guardingo M."/>
            <person name="Garcia M.J."/>
            <person name="Vinuelas-Bayon J."/>
        </authorList>
    </citation>
    <scope>NUCLEOTIDE SEQUENCE [LARGE SCALE GENOMIC DNA]</scope>
    <source>
        <strain evidence="2">HUMS_12744610</strain>
    </source>
</reference>
<keyword evidence="2" id="KW-1185">Reference proteome</keyword>
<protein>
    <submittedName>
        <fullName evidence="1">Uncharacterized protein</fullName>
    </submittedName>
</protein>